<dbReference type="Proteomes" id="UP001501153">
    <property type="component" value="Unassembled WGS sequence"/>
</dbReference>
<keyword evidence="2" id="KW-1185">Reference proteome</keyword>
<reference evidence="2" key="1">
    <citation type="journal article" date="2019" name="Int. J. Syst. Evol. Microbiol.">
        <title>The Global Catalogue of Microorganisms (GCM) 10K type strain sequencing project: providing services to taxonomists for standard genome sequencing and annotation.</title>
        <authorList>
            <consortium name="The Broad Institute Genomics Platform"/>
            <consortium name="The Broad Institute Genome Sequencing Center for Infectious Disease"/>
            <person name="Wu L."/>
            <person name="Ma J."/>
        </authorList>
    </citation>
    <scope>NUCLEOTIDE SEQUENCE [LARGE SCALE GENOMIC DNA]</scope>
    <source>
        <strain evidence="2">JCM 17923</strain>
    </source>
</reference>
<evidence type="ECO:0000313" key="1">
    <source>
        <dbReference type="EMBL" id="GAA4367920.1"/>
    </source>
</evidence>
<proteinExistence type="predicted"/>
<protein>
    <submittedName>
        <fullName evidence="1">Uncharacterized protein</fullName>
    </submittedName>
</protein>
<dbReference type="EMBL" id="BAABGZ010000078">
    <property type="protein sequence ID" value="GAA4367920.1"/>
    <property type="molecule type" value="Genomic_DNA"/>
</dbReference>
<comment type="caution">
    <text evidence="1">The sequence shown here is derived from an EMBL/GenBank/DDBJ whole genome shotgun (WGS) entry which is preliminary data.</text>
</comment>
<organism evidence="1 2">
    <name type="scientific">Hymenobacter saemangeumensis</name>
    <dbReference type="NCBI Taxonomy" id="1084522"/>
    <lineage>
        <taxon>Bacteria</taxon>
        <taxon>Pseudomonadati</taxon>
        <taxon>Bacteroidota</taxon>
        <taxon>Cytophagia</taxon>
        <taxon>Cytophagales</taxon>
        <taxon>Hymenobacteraceae</taxon>
        <taxon>Hymenobacter</taxon>
    </lineage>
</organism>
<evidence type="ECO:0000313" key="2">
    <source>
        <dbReference type="Proteomes" id="UP001501153"/>
    </source>
</evidence>
<name>A0ABP8IRG9_9BACT</name>
<sequence length="86" mass="10153">MDLTFKEDQSRLRADHATLNANILRKTALYLLTQDPQPISLKRKRKQAAYDMSTYSRLPDIWCGSPIKYNVICNRSLDYIYIWPPF</sequence>
<gene>
    <name evidence="1" type="ORF">GCM10023185_40210</name>
</gene>
<accession>A0ABP8IRG9</accession>